<keyword evidence="5" id="KW-0227">DNA damage</keyword>
<protein>
    <recommendedName>
        <fullName evidence="20">DNA helicase</fullName>
    </recommendedName>
</protein>
<dbReference type="GO" id="GO:0005634">
    <property type="term" value="C:nucleus"/>
    <property type="evidence" value="ECO:0007669"/>
    <property type="project" value="UniProtKB-SubCell"/>
</dbReference>
<dbReference type="GO" id="GO:0008270">
    <property type="term" value="F:zinc ion binding"/>
    <property type="evidence" value="ECO:0007669"/>
    <property type="project" value="UniProtKB-KW"/>
</dbReference>
<dbReference type="PANTHER" id="PTHR46357:SF1">
    <property type="entry name" value="TRANSCRIPTIONAL REGULATOR ATRX"/>
    <property type="match status" value="1"/>
</dbReference>
<dbReference type="AlphaFoldDB" id="A0A8S3YHJ3"/>
<feature type="compositionally biased region" description="Low complexity" evidence="15">
    <location>
        <begin position="234"/>
        <end position="248"/>
    </location>
</feature>
<dbReference type="Proteomes" id="UP000678393">
    <property type="component" value="Unassembled WGS sequence"/>
</dbReference>
<gene>
    <name evidence="18" type="ORF">CUNI_LOCUS1612</name>
</gene>
<feature type="compositionally biased region" description="Acidic residues" evidence="15">
    <location>
        <begin position="887"/>
        <end position="907"/>
    </location>
</feature>
<keyword evidence="3" id="KW-0479">Metal-binding</keyword>
<feature type="domain" description="PHD-type" evidence="17">
    <location>
        <begin position="94"/>
        <end position="230"/>
    </location>
</feature>
<comment type="subcellular location">
    <subcellularLocation>
        <location evidence="1">Nucleus</location>
    </subcellularLocation>
</comment>
<dbReference type="InterPro" id="IPR011011">
    <property type="entry name" value="Znf_FYVE_PHD"/>
</dbReference>
<feature type="compositionally biased region" description="Acidic residues" evidence="15">
    <location>
        <begin position="867"/>
        <end position="878"/>
    </location>
</feature>
<dbReference type="OrthoDB" id="6286493at2759"/>
<comment type="similarity">
    <text evidence="2">Belongs to the SNF2/RAD54 helicase family.</text>
</comment>
<evidence type="ECO:0000256" key="13">
    <source>
        <dbReference type="ARBA" id="ARBA00047995"/>
    </source>
</evidence>
<feature type="compositionally biased region" description="Basic and acidic residues" evidence="15">
    <location>
        <begin position="700"/>
        <end position="709"/>
    </location>
</feature>
<evidence type="ECO:0000256" key="2">
    <source>
        <dbReference type="ARBA" id="ARBA00007025"/>
    </source>
</evidence>
<evidence type="ECO:0000256" key="11">
    <source>
        <dbReference type="ARBA" id="ARBA00023204"/>
    </source>
</evidence>
<keyword evidence="9" id="KW-0067">ATP-binding</keyword>
<dbReference type="InterPro" id="IPR041430">
    <property type="entry name" value="ADD_ATRX"/>
</dbReference>
<evidence type="ECO:0000256" key="15">
    <source>
        <dbReference type="SAM" id="MobiDB-lite"/>
    </source>
</evidence>
<keyword evidence="10" id="KW-0238">DNA-binding</keyword>
<feature type="compositionally biased region" description="Basic and acidic residues" evidence="15">
    <location>
        <begin position="643"/>
        <end position="655"/>
    </location>
</feature>
<keyword evidence="8" id="KW-0862">Zinc</keyword>
<dbReference type="GO" id="GO:0003678">
    <property type="term" value="F:DNA helicase activity"/>
    <property type="evidence" value="ECO:0007669"/>
    <property type="project" value="UniProtKB-EC"/>
</dbReference>
<feature type="compositionally biased region" description="Basic and acidic residues" evidence="15">
    <location>
        <begin position="738"/>
        <end position="747"/>
    </location>
</feature>
<keyword evidence="7" id="KW-0378">Hydrolase</keyword>
<dbReference type="GO" id="GO:0010468">
    <property type="term" value="P:regulation of gene expression"/>
    <property type="evidence" value="ECO:0007669"/>
    <property type="project" value="UniProtKB-ARBA"/>
</dbReference>
<dbReference type="GO" id="GO:0006338">
    <property type="term" value="P:chromatin remodeling"/>
    <property type="evidence" value="ECO:0007669"/>
    <property type="project" value="TreeGrafter"/>
</dbReference>
<evidence type="ECO:0000256" key="4">
    <source>
        <dbReference type="ARBA" id="ARBA00022741"/>
    </source>
</evidence>
<dbReference type="EMBL" id="CAJHNH020000204">
    <property type="protein sequence ID" value="CAG5116054.1"/>
    <property type="molecule type" value="Genomic_DNA"/>
</dbReference>
<dbReference type="InterPro" id="IPR019787">
    <property type="entry name" value="Znf_PHD-finger"/>
</dbReference>
<feature type="compositionally biased region" description="Basic residues" evidence="15">
    <location>
        <begin position="781"/>
        <end position="792"/>
    </location>
</feature>
<feature type="compositionally biased region" description="Basic and acidic residues" evidence="15">
    <location>
        <begin position="908"/>
        <end position="923"/>
    </location>
</feature>
<dbReference type="CDD" id="cd11726">
    <property type="entry name" value="ADDz_ATRX"/>
    <property type="match status" value="1"/>
</dbReference>
<keyword evidence="4" id="KW-0547">Nucleotide-binding</keyword>
<evidence type="ECO:0000256" key="5">
    <source>
        <dbReference type="ARBA" id="ARBA00022763"/>
    </source>
</evidence>
<comment type="catalytic activity">
    <reaction evidence="13">
        <text>ATP + H2O = ADP + phosphate + H(+)</text>
        <dbReference type="Rhea" id="RHEA:13065"/>
        <dbReference type="ChEBI" id="CHEBI:15377"/>
        <dbReference type="ChEBI" id="CHEBI:15378"/>
        <dbReference type="ChEBI" id="CHEBI:30616"/>
        <dbReference type="ChEBI" id="CHEBI:43474"/>
        <dbReference type="ChEBI" id="CHEBI:456216"/>
        <dbReference type="EC" id="3.6.4.12"/>
    </reaction>
</comment>
<dbReference type="GO" id="GO:0005721">
    <property type="term" value="C:pericentric heterochromatin"/>
    <property type="evidence" value="ECO:0007669"/>
    <property type="project" value="TreeGrafter"/>
</dbReference>
<feature type="compositionally biased region" description="Basic and acidic residues" evidence="15">
    <location>
        <begin position="481"/>
        <end position="490"/>
    </location>
</feature>
<evidence type="ECO:0008006" key="20">
    <source>
        <dbReference type="Google" id="ProtNLM"/>
    </source>
</evidence>
<feature type="region of interest" description="Disordered" evidence="15">
    <location>
        <begin position="608"/>
        <end position="974"/>
    </location>
</feature>
<evidence type="ECO:0000256" key="6">
    <source>
        <dbReference type="ARBA" id="ARBA00022771"/>
    </source>
</evidence>
<evidence type="ECO:0000259" key="17">
    <source>
        <dbReference type="PROSITE" id="PS51533"/>
    </source>
</evidence>
<proteinExistence type="inferred from homology"/>
<dbReference type="InterPro" id="IPR052131">
    <property type="entry name" value="ATRX_domain-containing"/>
</dbReference>
<dbReference type="GO" id="GO:0031490">
    <property type="term" value="F:chromatin DNA binding"/>
    <property type="evidence" value="ECO:0007669"/>
    <property type="project" value="TreeGrafter"/>
</dbReference>
<dbReference type="GO" id="GO:0031297">
    <property type="term" value="P:replication fork processing"/>
    <property type="evidence" value="ECO:0007669"/>
    <property type="project" value="TreeGrafter"/>
</dbReference>
<organism evidence="18 19">
    <name type="scientific">Candidula unifasciata</name>
    <dbReference type="NCBI Taxonomy" id="100452"/>
    <lineage>
        <taxon>Eukaryota</taxon>
        <taxon>Metazoa</taxon>
        <taxon>Spiralia</taxon>
        <taxon>Lophotrochozoa</taxon>
        <taxon>Mollusca</taxon>
        <taxon>Gastropoda</taxon>
        <taxon>Heterobranchia</taxon>
        <taxon>Euthyneura</taxon>
        <taxon>Panpulmonata</taxon>
        <taxon>Eupulmonata</taxon>
        <taxon>Stylommatophora</taxon>
        <taxon>Helicina</taxon>
        <taxon>Helicoidea</taxon>
        <taxon>Geomitridae</taxon>
        <taxon>Candidula</taxon>
    </lineage>
</organism>
<evidence type="ECO:0000256" key="9">
    <source>
        <dbReference type="ARBA" id="ARBA00022840"/>
    </source>
</evidence>
<keyword evidence="19" id="KW-1185">Reference proteome</keyword>
<dbReference type="PROSITE" id="PS50016">
    <property type="entry name" value="ZF_PHD_2"/>
    <property type="match status" value="1"/>
</dbReference>
<dbReference type="GO" id="GO:0006281">
    <property type="term" value="P:DNA repair"/>
    <property type="evidence" value="ECO:0007669"/>
    <property type="project" value="UniProtKB-KW"/>
</dbReference>
<feature type="compositionally biased region" description="Acidic residues" evidence="15">
    <location>
        <begin position="847"/>
        <end position="858"/>
    </location>
</feature>
<dbReference type="Gene3D" id="3.30.40.10">
    <property type="entry name" value="Zinc/RING finger domain, C3HC4 (zinc finger)"/>
    <property type="match status" value="1"/>
</dbReference>
<evidence type="ECO:0000256" key="7">
    <source>
        <dbReference type="ARBA" id="ARBA00022801"/>
    </source>
</evidence>
<accession>A0A8S3YHJ3</accession>
<evidence type="ECO:0000313" key="19">
    <source>
        <dbReference type="Proteomes" id="UP000678393"/>
    </source>
</evidence>
<feature type="region of interest" description="Disordered" evidence="15">
    <location>
        <begin position="370"/>
        <end position="422"/>
    </location>
</feature>
<dbReference type="Pfam" id="PF17981">
    <property type="entry name" value="ADD_ATRX"/>
    <property type="match status" value="1"/>
</dbReference>
<dbReference type="PANTHER" id="PTHR46357">
    <property type="entry name" value="TRANSCRIPTIONAL REGULATOR ATRX"/>
    <property type="match status" value="1"/>
</dbReference>
<keyword evidence="12" id="KW-0539">Nucleus</keyword>
<evidence type="ECO:0000256" key="12">
    <source>
        <dbReference type="ARBA" id="ARBA00023242"/>
    </source>
</evidence>
<comment type="caution">
    <text evidence="18">The sequence shown here is derived from an EMBL/GenBank/DDBJ whole genome shotgun (WGS) entry which is preliminary data.</text>
</comment>
<feature type="domain" description="PHD-type" evidence="16">
    <location>
        <begin position="152"/>
        <end position="205"/>
    </location>
</feature>
<feature type="compositionally biased region" description="Acidic residues" evidence="15">
    <location>
        <begin position="36"/>
        <end position="53"/>
    </location>
</feature>
<feature type="region of interest" description="Disordered" evidence="15">
    <location>
        <begin position="234"/>
        <end position="255"/>
    </location>
</feature>
<reference evidence="18" key="1">
    <citation type="submission" date="2021-04" db="EMBL/GenBank/DDBJ databases">
        <authorList>
            <consortium name="Molecular Ecology Group"/>
        </authorList>
    </citation>
    <scope>NUCLEOTIDE SEQUENCE</scope>
</reference>
<keyword evidence="11" id="KW-0234">DNA repair</keyword>
<dbReference type="GO" id="GO:0005524">
    <property type="term" value="F:ATP binding"/>
    <property type="evidence" value="ECO:0007669"/>
    <property type="project" value="UniProtKB-KW"/>
</dbReference>
<feature type="region of interest" description="Disordered" evidence="15">
    <location>
        <begin position="1"/>
        <end position="85"/>
    </location>
</feature>
<dbReference type="SUPFAM" id="SSF57903">
    <property type="entry name" value="FYVE/PHD zinc finger"/>
    <property type="match status" value="1"/>
</dbReference>
<feature type="compositionally biased region" description="Polar residues" evidence="15">
    <location>
        <begin position="396"/>
        <end position="414"/>
    </location>
</feature>
<feature type="compositionally biased region" description="Low complexity" evidence="15">
    <location>
        <begin position="710"/>
        <end position="719"/>
    </location>
</feature>
<feature type="compositionally biased region" description="Basic and acidic residues" evidence="15">
    <location>
        <begin position="12"/>
        <end position="35"/>
    </location>
</feature>
<dbReference type="GO" id="GO:0016787">
    <property type="term" value="F:hydrolase activity"/>
    <property type="evidence" value="ECO:0007669"/>
    <property type="project" value="UniProtKB-KW"/>
</dbReference>
<feature type="compositionally biased region" description="Basic and acidic residues" evidence="15">
    <location>
        <begin position="760"/>
        <end position="780"/>
    </location>
</feature>
<feature type="compositionally biased region" description="Basic residues" evidence="15">
    <location>
        <begin position="728"/>
        <end position="737"/>
    </location>
</feature>
<evidence type="ECO:0000313" key="18">
    <source>
        <dbReference type="EMBL" id="CAG5116054.1"/>
    </source>
</evidence>
<dbReference type="InterPro" id="IPR013083">
    <property type="entry name" value="Znf_RING/FYVE/PHD"/>
</dbReference>
<feature type="compositionally biased region" description="Acidic residues" evidence="15">
    <location>
        <begin position="796"/>
        <end position="807"/>
    </location>
</feature>
<evidence type="ECO:0000259" key="16">
    <source>
        <dbReference type="PROSITE" id="PS50016"/>
    </source>
</evidence>
<feature type="compositionally biased region" description="Basic and acidic residues" evidence="15">
    <location>
        <begin position="808"/>
        <end position="817"/>
    </location>
</feature>
<dbReference type="PROSITE" id="PS51533">
    <property type="entry name" value="ADD"/>
    <property type="match status" value="1"/>
</dbReference>
<evidence type="ECO:0000256" key="10">
    <source>
        <dbReference type="ARBA" id="ARBA00023125"/>
    </source>
</evidence>
<feature type="compositionally biased region" description="Basic and acidic residues" evidence="15">
    <location>
        <begin position="958"/>
        <end position="974"/>
    </location>
</feature>
<evidence type="ECO:0000256" key="14">
    <source>
        <dbReference type="PROSITE-ProRule" id="PRU00146"/>
    </source>
</evidence>
<name>A0A8S3YHJ3_9EUPU</name>
<keyword evidence="6 14" id="KW-0863">Zinc-finger</keyword>
<dbReference type="InterPro" id="IPR025766">
    <property type="entry name" value="ADD"/>
</dbReference>
<evidence type="ECO:0000256" key="3">
    <source>
        <dbReference type="ARBA" id="ARBA00022723"/>
    </source>
</evidence>
<evidence type="ECO:0000256" key="8">
    <source>
        <dbReference type="ARBA" id="ARBA00022833"/>
    </source>
</evidence>
<feature type="region of interest" description="Disordered" evidence="15">
    <location>
        <begin position="449"/>
        <end position="592"/>
    </location>
</feature>
<evidence type="ECO:0000256" key="1">
    <source>
        <dbReference type="ARBA" id="ARBA00004123"/>
    </source>
</evidence>
<feature type="compositionally biased region" description="Basic and acidic residues" evidence="15">
    <location>
        <begin position="498"/>
        <end position="564"/>
    </location>
</feature>
<sequence length="974" mass="106414">MASLFRSGPSRRKSEVSSKLRIQFKEKASKAHNDSDVEEIGDDGSGNDDDDENLPVVFGNGVSDNLSEGTSVGHPEAAEDTHGKKKRRFAFSPARIDTAVLNSVSCSACGRQLNPYKNGAVQKHAQLKVVICKHCCKFLSSGEISKDQDGADEQCRWCGEGGRLLVCDDCSSAFCKSCVMRNFSRSEFNNINSQDNWLCYLCNPKPLKSLQENYRKIRDTLKALQEKQKAKIASAAASPASTTSPYSKKNVDSKQNSKNALIASNAKGRGAGANSVFSEASASMTLLSSEDLNVGHEHVDATIDKLTTATNTLRDVLQALRSQTLSSAAGSEYTEQKKKQQARALNKSLETFLKSLKRILTESDLVVEDGEEDQVQNVPPAKSTSSLAPKSHLHSKPSTTSGSLPKETNATNRSSDSKKSVLVQQISTESNGGSDNILDITQVIDGDMRRSRNKDTANSIVVNMNGDVTKKKGSVNSGSDSSKETNDHKTSSKNSSRSSKDRTKCDDGESAGKRDTVKNSDKSHSKNNVSDKNEASQNHSEKETSEKVVEKTLEKETVSEKGGEDEAEIDSDASVDSPAKEKVVSSTPDDENLAAKFDLIKEIADEITRDNKELDQENEDNEGNGDNEGNDEDDDDLPIMFGEDPKSKPDSETKTGKRKKAPDSSSEEDAIKTEKKSKKANSSERKKPASETNNKKAKQEKKPNQDSKVSDSSSDPLSSGDDDTALSTRRKTRKGKEKQKTARKDAKTVSPKQPAAKTKQRSEKEEKPSEMDEIDKEIAKLAKRPTMRKRKAANADEGEESAEEKEDTSDKVKEQPLKRAKPGPKSFKKAIDYDDLSSDGHEGKDHDDDEVDEDEDELPVTFFGNTEDADEQQDFDENEIAKKGLLDDIESENDDNEEAEGESSSDEESGKKKMEPVEAEKPTNEGGTSSEKDGDSTSSEKDNDSDENIGKRKKVHSKLLDAKLSDSDSDIVSK</sequence>
<feature type="compositionally biased region" description="Basic and acidic residues" evidence="15">
    <location>
        <begin position="930"/>
        <end position="942"/>
    </location>
</feature>
<feature type="non-terminal residue" evidence="18">
    <location>
        <position position="974"/>
    </location>
</feature>
<feature type="compositionally biased region" description="Basic residues" evidence="15">
    <location>
        <begin position="818"/>
        <end position="828"/>
    </location>
</feature>
<feature type="compositionally biased region" description="Acidic residues" evidence="15">
    <location>
        <begin position="616"/>
        <end position="637"/>
    </location>
</feature>